<evidence type="ECO:0000313" key="1">
    <source>
        <dbReference type="EMBL" id="KOF67025.1"/>
    </source>
</evidence>
<reference evidence="1" key="1">
    <citation type="submission" date="2015-07" db="EMBL/GenBank/DDBJ databases">
        <title>MeaNS - Measles Nucleotide Surveillance Program.</title>
        <authorList>
            <person name="Tran T."/>
            <person name="Druce J."/>
        </authorList>
    </citation>
    <scope>NUCLEOTIDE SEQUENCE</scope>
    <source>
        <strain evidence="1">UCB-OBI-ISO-001</strain>
        <tissue evidence="1">Gonad</tissue>
    </source>
</reference>
<organism evidence="1">
    <name type="scientific">Octopus bimaculoides</name>
    <name type="common">California two-spotted octopus</name>
    <dbReference type="NCBI Taxonomy" id="37653"/>
    <lineage>
        <taxon>Eukaryota</taxon>
        <taxon>Metazoa</taxon>
        <taxon>Spiralia</taxon>
        <taxon>Lophotrochozoa</taxon>
        <taxon>Mollusca</taxon>
        <taxon>Cephalopoda</taxon>
        <taxon>Coleoidea</taxon>
        <taxon>Octopodiformes</taxon>
        <taxon>Octopoda</taxon>
        <taxon>Incirrata</taxon>
        <taxon>Octopodidae</taxon>
        <taxon>Octopus</taxon>
    </lineage>
</organism>
<gene>
    <name evidence="1" type="ORF">OCBIM_22010698mg</name>
</gene>
<sequence>MYYINVKVIRYRWPYASLNVRFSKVRGICSNGEMFFTKNTVSCLSICFSKYGRSSGFILYIK</sequence>
<proteinExistence type="predicted"/>
<protein>
    <submittedName>
        <fullName evidence="1">Uncharacterized protein</fullName>
    </submittedName>
</protein>
<dbReference type="EMBL" id="KQ427468">
    <property type="protein sequence ID" value="KOF67025.1"/>
    <property type="molecule type" value="Genomic_DNA"/>
</dbReference>
<name>A0A0L8FRH9_OCTBM</name>
<accession>A0A0L8FRH9</accession>
<dbReference type="AlphaFoldDB" id="A0A0L8FRH9"/>